<dbReference type="STRING" id="1077972.ARGLB_113_00580"/>
<dbReference type="EMBL" id="BAEG01000113">
    <property type="protein sequence ID" value="GAB16202.1"/>
    <property type="molecule type" value="Genomic_DNA"/>
</dbReference>
<sequence length="330" mass="35526">MRESSASVFDFLAKDVSAAGSFHSRKTGVLAADGEVLCAVDASGRPTVLVPLGTLKDGPLDWHSRSLSMQTLELTVDGIQQPYVILRCIDAKLHHQFGLLADDVLEAVELDPGKASAAISVTLERWRSLFETDRGALLGPAQLAGIMAELIVLQQLVECHGSQALSSWQGPEGNRHDFVFADCSVEVKATTNHNNMVVTIHGGRQLAAPNQGELYLRALQLERTPNGTSVPGKVRQLVELGVSRLGLLTALGGARYSDADSSVYEEFKYSTLSDSSFLVDDTFPRITAETLRPTGTIERLGDISYSIDLGHMTKANLDLSHVTLANGGQE</sequence>
<dbReference type="InterPro" id="IPR025534">
    <property type="entry name" value="DUF4420"/>
</dbReference>
<comment type="caution">
    <text evidence="1">The sequence shown here is derived from an EMBL/GenBank/DDBJ whole genome shotgun (WGS) entry which is preliminary data.</text>
</comment>
<keyword evidence="2" id="KW-1185">Reference proteome</keyword>
<dbReference type="Proteomes" id="UP000003828">
    <property type="component" value="Unassembled WGS sequence"/>
</dbReference>
<organism evidence="1 2">
    <name type="scientific">Arthrobacter globiformis (strain ATCC 8010 / DSM 20124 / JCM 1332 / NBRC 12137 / NCIMB 8907 / NRRL B-2979 / 168)</name>
    <dbReference type="NCBI Taxonomy" id="1077972"/>
    <lineage>
        <taxon>Bacteria</taxon>
        <taxon>Bacillati</taxon>
        <taxon>Actinomycetota</taxon>
        <taxon>Actinomycetes</taxon>
        <taxon>Micrococcales</taxon>
        <taxon>Micrococcaceae</taxon>
        <taxon>Arthrobacter</taxon>
    </lineage>
</organism>
<accession>H0QTQ1</accession>
<protein>
    <recommendedName>
        <fullName evidence="3">PD-(D/E)XK motif protein</fullName>
    </recommendedName>
</protein>
<reference evidence="1 2" key="1">
    <citation type="submission" date="2011-12" db="EMBL/GenBank/DDBJ databases">
        <title>Whole genome shotgun sequence of Arthrobacter globiformis NBRC 12137.</title>
        <authorList>
            <person name="Miyazawa S."/>
            <person name="Hosoyama A."/>
            <person name="Tsuchikane K."/>
            <person name="Katsumata H."/>
            <person name="Yamazaki S."/>
            <person name="Fujita N."/>
        </authorList>
    </citation>
    <scope>NUCLEOTIDE SEQUENCE [LARGE SCALE GENOMIC DNA]</scope>
    <source>
        <strain evidence="1 2">NBRC 12137</strain>
    </source>
</reference>
<gene>
    <name evidence="1" type="ORF">ARGLB_113_00580</name>
</gene>
<dbReference type="Pfam" id="PF14390">
    <property type="entry name" value="DUF4420"/>
    <property type="match status" value="1"/>
</dbReference>
<evidence type="ECO:0008006" key="3">
    <source>
        <dbReference type="Google" id="ProtNLM"/>
    </source>
</evidence>
<dbReference type="RefSeq" id="WP_003806153.1">
    <property type="nucleotide sequence ID" value="NZ_BAEG01000113.1"/>
</dbReference>
<dbReference type="AlphaFoldDB" id="H0QTQ1"/>
<name>H0QTQ1_ARTG1</name>
<evidence type="ECO:0000313" key="2">
    <source>
        <dbReference type="Proteomes" id="UP000003828"/>
    </source>
</evidence>
<dbReference type="eggNOG" id="ENOG5032RIB">
    <property type="taxonomic scope" value="Bacteria"/>
</dbReference>
<dbReference type="OrthoDB" id="4854145at2"/>
<proteinExistence type="predicted"/>
<evidence type="ECO:0000313" key="1">
    <source>
        <dbReference type="EMBL" id="GAB16202.1"/>
    </source>
</evidence>